<reference evidence="1" key="1">
    <citation type="submission" date="2018-04" db="EMBL/GenBank/DDBJ databases">
        <title>Transcriptome assembly of Sipha flava.</title>
        <authorList>
            <person name="Scully E.D."/>
            <person name="Geib S.M."/>
            <person name="Palmer N.A."/>
            <person name="Koch K."/>
            <person name="Bradshaw J."/>
            <person name="Heng-Moss T."/>
            <person name="Sarath G."/>
        </authorList>
    </citation>
    <scope>NUCLEOTIDE SEQUENCE</scope>
</reference>
<dbReference type="AlphaFoldDB" id="A0A2S2R495"/>
<name>A0A2S2R495_9HEMI</name>
<dbReference type="EMBL" id="GGMS01015654">
    <property type="protein sequence ID" value="MBY84857.1"/>
    <property type="molecule type" value="Transcribed_RNA"/>
</dbReference>
<protein>
    <submittedName>
        <fullName evidence="1">Uncharacterized protein</fullName>
    </submittedName>
</protein>
<proteinExistence type="predicted"/>
<gene>
    <name evidence="1" type="ORF">g.46802</name>
</gene>
<accession>A0A2S2R495</accession>
<evidence type="ECO:0000313" key="1">
    <source>
        <dbReference type="EMBL" id="MBY84857.1"/>
    </source>
</evidence>
<sequence length="99" mass="11372">MILNYADHTKNLVTNRNKVKFSILSYCYMKYTDEGLYASISVNSTAEENFILQKINTQLNLTLPSEKLYNGPLAIKPAKLKDINDLSSKYVPSECLWYI</sequence>
<organism evidence="1">
    <name type="scientific">Sipha flava</name>
    <name type="common">yellow sugarcane aphid</name>
    <dbReference type="NCBI Taxonomy" id="143950"/>
    <lineage>
        <taxon>Eukaryota</taxon>
        <taxon>Metazoa</taxon>
        <taxon>Ecdysozoa</taxon>
        <taxon>Arthropoda</taxon>
        <taxon>Hexapoda</taxon>
        <taxon>Insecta</taxon>
        <taxon>Pterygota</taxon>
        <taxon>Neoptera</taxon>
        <taxon>Paraneoptera</taxon>
        <taxon>Hemiptera</taxon>
        <taxon>Sternorrhyncha</taxon>
        <taxon>Aphidomorpha</taxon>
        <taxon>Aphidoidea</taxon>
        <taxon>Aphididae</taxon>
        <taxon>Sipha</taxon>
    </lineage>
</organism>